<dbReference type="Proteomes" id="UP000239872">
    <property type="component" value="Unassembled WGS sequence"/>
</dbReference>
<dbReference type="Pfam" id="PF07352">
    <property type="entry name" value="Phage_Mu_Gam"/>
    <property type="match status" value="1"/>
</dbReference>
<dbReference type="AlphaFoldDB" id="A0A2S7SUB6"/>
<comment type="caution">
    <text evidence="1">The sequence shown here is derived from an EMBL/GenBank/DDBJ whole genome shotgun (WGS) entry which is preliminary data.</text>
</comment>
<proteinExistence type="predicted"/>
<evidence type="ECO:0000313" key="2">
    <source>
        <dbReference type="Proteomes" id="UP000239872"/>
    </source>
</evidence>
<dbReference type="InterPro" id="IPR009951">
    <property type="entry name" value="Host-nuc_inhib_Gam"/>
</dbReference>
<dbReference type="SUPFAM" id="SSF161266">
    <property type="entry name" value="Gam-like"/>
    <property type="match status" value="1"/>
</dbReference>
<accession>A0A2S7SUB6</accession>
<organism evidence="1 2">
    <name type="scientific">Flavipsychrobacter stenotrophus</name>
    <dbReference type="NCBI Taxonomy" id="2077091"/>
    <lineage>
        <taxon>Bacteria</taxon>
        <taxon>Pseudomonadati</taxon>
        <taxon>Bacteroidota</taxon>
        <taxon>Chitinophagia</taxon>
        <taxon>Chitinophagales</taxon>
        <taxon>Chitinophagaceae</taxon>
        <taxon>Flavipsychrobacter</taxon>
    </lineage>
</organism>
<protein>
    <recommendedName>
        <fullName evidence="3">Host-nuclease inhibitor protein Gam</fullName>
    </recommendedName>
</protein>
<evidence type="ECO:0008006" key="3">
    <source>
        <dbReference type="Google" id="ProtNLM"/>
    </source>
</evidence>
<reference evidence="1 2" key="1">
    <citation type="submission" date="2018-01" db="EMBL/GenBank/DDBJ databases">
        <title>A novel member of the phylum Bacteroidetes isolated from glacier ice.</title>
        <authorList>
            <person name="Liu Q."/>
            <person name="Xin Y.-H."/>
        </authorList>
    </citation>
    <scope>NUCLEOTIDE SEQUENCE [LARGE SCALE GENOMIC DNA]</scope>
    <source>
        <strain evidence="1 2">RB1R16</strain>
    </source>
</reference>
<dbReference type="GO" id="GO:0003690">
    <property type="term" value="F:double-stranded DNA binding"/>
    <property type="evidence" value="ECO:0007669"/>
    <property type="project" value="InterPro"/>
</dbReference>
<name>A0A2S7SUB6_9BACT</name>
<evidence type="ECO:0000313" key="1">
    <source>
        <dbReference type="EMBL" id="PQJ10344.1"/>
    </source>
</evidence>
<dbReference type="OrthoDB" id="1068010at2"/>
<dbReference type="GO" id="GO:0042262">
    <property type="term" value="P:DNA protection"/>
    <property type="evidence" value="ECO:0007669"/>
    <property type="project" value="InterPro"/>
</dbReference>
<gene>
    <name evidence="1" type="ORF">CJD36_010225</name>
</gene>
<keyword evidence="2" id="KW-1185">Reference proteome</keyword>
<sequence length="170" mass="19309">MKTRITDRIDTRITPAEFQQAMARYAAAGLRGLEINKAIEAEVNEVLERYEHELQCAAYTKSTAYDTIKHYCTTNKNALFTKRRSIGTPSGIAGFRLGTPRLKTVKGTNWTNILTQLKEKLPTYIRTVEEPAKDMLLADRHKETVALVLREMGVEVVQDELFYVETKQAA</sequence>
<dbReference type="RefSeq" id="WP_105039072.1">
    <property type="nucleotide sequence ID" value="NZ_PPSL01000003.1"/>
</dbReference>
<dbReference type="EMBL" id="PPSL01000003">
    <property type="protein sequence ID" value="PQJ10344.1"/>
    <property type="molecule type" value="Genomic_DNA"/>
</dbReference>